<reference evidence="7" key="1">
    <citation type="submission" date="2020-08" db="EMBL/GenBank/DDBJ databases">
        <title>Genome sequencing and assembly of the red palm weevil Rhynchophorus ferrugineus.</title>
        <authorList>
            <person name="Dias G.B."/>
            <person name="Bergman C.M."/>
            <person name="Manee M."/>
        </authorList>
    </citation>
    <scope>NUCLEOTIDE SEQUENCE</scope>
    <source>
        <strain evidence="7">AA-2017</strain>
        <tissue evidence="7">Whole larva</tissue>
    </source>
</reference>
<protein>
    <recommendedName>
        <fullName evidence="6">RRM domain-containing protein</fullName>
    </recommendedName>
</protein>
<dbReference type="InterPro" id="IPR000504">
    <property type="entry name" value="RRM_dom"/>
</dbReference>
<dbReference type="SMART" id="SM00360">
    <property type="entry name" value="RRM"/>
    <property type="match status" value="2"/>
</dbReference>
<dbReference type="GO" id="GO:0005634">
    <property type="term" value="C:nucleus"/>
    <property type="evidence" value="ECO:0007669"/>
    <property type="project" value="UniProtKB-SubCell"/>
</dbReference>
<dbReference type="FunFam" id="3.30.70.330:FF:000205">
    <property type="entry name" value="Sex lethal, isoform B"/>
    <property type="match status" value="1"/>
</dbReference>
<evidence type="ECO:0000313" key="8">
    <source>
        <dbReference type="Proteomes" id="UP000625711"/>
    </source>
</evidence>
<dbReference type="Proteomes" id="UP000625711">
    <property type="component" value="Unassembled WGS sequence"/>
</dbReference>
<sequence>MFATQLGSFPFASNTQNTDIPHFNNNSANIMEQNNGAGDSCSGGLDKTKLIVNYIPQFATEGELLQIFAPIGTIESLKIMKDYKTGYSFGFGFVKYFKEEDAAKAIEALNGFNFRNKRLKVSYSRPPGTDMKDSNLYITNLPKDVTEQDVENLFKEYGEIIQRTVLKDKHTGLPRGVAFVRYARGEEAQAAIANLDGKMLENAMMPLSVRVAEDHGRQKAQYLDNWNPMGGGFGGRGYPGLRTSIMPFRDLTVPTRPILPNRYTRFPTFTSPNIRNLGAGDTFFQSPFYY</sequence>
<dbReference type="GO" id="GO:0005737">
    <property type="term" value="C:cytoplasm"/>
    <property type="evidence" value="ECO:0007669"/>
    <property type="project" value="UniProtKB-ARBA"/>
</dbReference>
<accession>A0A834IZ35</accession>
<dbReference type="GO" id="GO:0008266">
    <property type="term" value="F:poly(U) RNA binding"/>
    <property type="evidence" value="ECO:0007669"/>
    <property type="project" value="UniProtKB-ARBA"/>
</dbReference>
<dbReference type="AlphaFoldDB" id="A0A834IZ35"/>
<dbReference type="InterPro" id="IPR035979">
    <property type="entry name" value="RBD_domain_sf"/>
</dbReference>
<dbReference type="PROSITE" id="PS50102">
    <property type="entry name" value="RRM"/>
    <property type="match status" value="2"/>
</dbReference>
<dbReference type="GO" id="GO:1990904">
    <property type="term" value="C:ribonucleoprotein complex"/>
    <property type="evidence" value="ECO:0007669"/>
    <property type="project" value="InterPro"/>
</dbReference>
<proteinExistence type="predicted"/>
<dbReference type="GO" id="GO:0010629">
    <property type="term" value="P:negative regulation of gene expression"/>
    <property type="evidence" value="ECO:0007669"/>
    <property type="project" value="UniProtKB-ARBA"/>
</dbReference>
<dbReference type="GO" id="GO:0009967">
    <property type="term" value="P:positive regulation of signal transduction"/>
    <property type="evidence" value="ECO:0007669"/>
    <property type="project" value="UniProtKB-ARBA"/>
</dbReference>
<dbReference type="PANTHER" id="PTHR48025">
    <property type="entry name" value="OS02G0815200 PROTEIN"/>
    <property type="match status" value="1"/>
</dbReference>
<dbReference type="SUPFAM" id="SSF54928">
    <property type="entry name" value="RNA-binding domain, RBD"/>
    <property type="match status" value="2"/>
</dbReference>
<evidence type="ECO:0000256" key="2">
    <source>
        <dbReference type="ARBA" id="ARBA00022737"/>
    </source>
</evidence>
<evidence type="ECO:0000256" key="1">
    <source>
        <dbReference type="ARBA" id="ARBA00004123"/>
    </source>
</evidence>
<dbReference type="EMBL" id="JAACXV010000023">
    <property type="protein sequence ID" value="KAF7286598.1"/>
    <property type="molecule type" value="Genomic_DNA"/>
</dbReference>
<keyword evidence="8" id="KW-1185">Reference proteome</keyword>
<dbReference type="OrthoDB" id="266020at2759"/>
<evidence type="ECO:0000256" key="4">
    <source>
        <dbReference type="ARBA" id="ARBA00023242"/>
    </source>
</evidence>
<dbReference type="GO" id="GO:0003729">
    <property type="term" value="F:mRNA binding"/>
    <property type="evidence" value="ECO:0007669"/>
    <property type="project" value="TreeGrafter"/>
</dbReference>
<dbReference type="Gene3D" id="3.30.70.330">
    <property type="match status" value="2"/>
</dbReference>
<keyword evidence="2" id="KW-0677">Repeat</keyword>
<feature type="domain" description="RRM" evidence="6">
    <location>
        <begin position="48"/>
        <end position="126"/>
    </location>
</feature>
<evidence type="ECO:0000256" key="3">
    <source>
        <dbReference type="ARBA" id="ARBA00022884"/>
    </source>
</evidence>
<gene>
    <name evidence="7" type="ORF">GWI33_004638</name>
</gene>
<dbReference type="InterPro" id="IPR002343">
    <property type="entry name" value="Hud_Sxl_RNA"/>
</dbReference>
<dbReference type="InterPro" id="IPR050502">
    <property type="entry name" value="Euk_RNA-bind_prot"/>
</dbReference>
<comment type="subcellular location">
    <subcellularLocation>
        <location evidence="1">Nucleus</location>
    </subcellularLocation>
</comment>
<dbReference type="InterPro" id="IPR012677">
    <property type="entry name" value="Nucleotide-bd_a/b_plait_sf"/>
</dbReference>
<comment type="caution">
    <text evidence="7">The sequence shown here is derived from an EMBL/GenBank/DDBJ whole genome shotgun (WGS) entry which is preliminary data.</text>
</comment>
<dbReference type="GO" id="GO:0050686">
    <property type="term" value="P:negative regulation of mRNA processing"/>
    <property type="evidence" value="ECO:0007669"/>
    <property type="project" value="UniProtKB-ARBA"/>
</dbReference>
<feature type="domain" description="RRM" evidence="6">
    <location>
        <begin position="134"/>
        <end position="214"/>
    </location>
</feature>
<name>A0A834IZ35_RHYFE</name>
<evidence type="ECO:0000313" key="7">
    <source>
        <dbReference type="EMBL" id="KAF7286598.1"/>
    </source>
</evidence>
<evidence type="ECO:0000256" key="5">
    <source>
        <dbReference type="PROSITE-ProRule" id="PRU00176"/>
    </source>
</evidence>
<dbReference type="PRINTS" id="PR00961">
    <property type="entry name" value="HUDSXLRNA"/>
</dbReference>
<organism evidence="7 8">
    <name type="scientific">Rhynchophorus ferrugineus</name>
    <name type="common">Red palm weevil</name>
    <name type="synonym">Curculio ferrugineus</name>
    <dbReference type="NCBI Taxonomy" id="354439"/>
    <lineage>
        <taxon>Eukaryota</taxon>
        <taxon>Metazoa</taxon>
        <taxon>Ecdysozoa</taxon>
        <taxon>Arthropoda</taxon>
        <taxon>Hexapoda</taxon>
        <taxon>Insecta</taxon>
        <taxon>Pterygota</taxon>
        <taxon>Neoptera</taxon>
        <taxon>Endopterygota</taxon>
        <taxon>Coleoptera</taxon>
        <taxon>Polyphaga</taxon>
        <taxon>Cucujiformia</taxon>
        <taxon>Curculionidae</taxon>
        <taxon>Dryophthorinae</taxon>
        <taxon>Rhynchophorus</taxon>
    </lineage>
</organism>
<dbReference type="Pfam" id="PF00076">
    <property type="entry name" value="RRM_1"/>
    <property type="match status" value="2"/>
</dbReference>
<keyword evidence="3 5" id="KW-0694">RNA-binding</keyword>
<dbReference type="PANTHER" id="PTHR48025:SF1">
    <property type="entry name" value="RRM DOMAIN-CONTAINING PROTEIN"/>
    <property type="match status" value="1"/>
</dbReference>
<evidence type="ECO:0000259" key="6">
    <source>
        <dbReference type="PROSITE" id="PS50102"/>
    </source>
</evidence>
<dbReference type="FunFam" id="3.30.70.330:FF:000383">
    <property type="entry name" value="Sex lethal, isoform D"/>
    <property type="match status" value="1"/>
</dbReference>
<keyword evidence="4" id="KW-0539">Nucleus</keyword>